<keyword evidence="1" id="KW-0175">Coiled coil</keyword>
<evidence type="ECO:0000313" key="3">
    <source>
        <dbReference type="EMBL" id="ORX82710.1"/>
    </source>
</evidence>
<proteinExistence type="predicted"/>
<feature type="signal peptide" evidence="2">
    <location>
        <begin position="1"/>
        <end position="19"/>
    </location>
</feature>
<feature type="coiled-coil region" evidence="1">
    <location>
        <begin position="139"/>
        <end position="166"/>
    </location>
</feature>
<keyword evidence="4" id="KW-1185">Reference proteome</keyword>
<protein>
    <submittedName>
        <fullName evidence="3">Uncharacterized protein</fullName>
    </submittedName>
</protein>
<comment type="caution">
    <text evidence="3">The sequence shown here is derived from an EMBL/GenBank/DDBJ whole genome shotgun (WGS) entry which is preliminary data.</text>
</comment>
<keyword evidence="2" id="KW-0732">Signal</keyword>
<dbReference type="STRING" id="1754190.A0A1Y1XAE8"/>
<dbReference type="Proteomes" id="UP000193920">
    <property type="component" value="Unassembled WGS sequence"/>
</dbReference>
<evidence type="ECO:0000256" key="2">
    <source>
        <dbReference type="SAM" id="SignalP"/>
    </source>
</evidence>
<gene>
    <name evidence="3" type="ORF">LY90DRAFT_49311</name>
</gene>
<reference evidence="3 4" key="1">
    <citation type="submission" date="2016-08" db="EMBL/GenBank/DDBJ databases">
        <title>A Parts List for Fungal Cellulosomes Revealed by Comparative Genomics.</title>
        <authorList>
            <consortium name="DOE Joint Genome Institute"/>
            <person name="Haitjema C.H."/>
            <person name="Gilmore S.P."/>
            <person name="Henske J.K."/>
            <person name="Solomon K.V."/>
            <person name="De Groot R."/>
            <person name="Kuo A."/>
            <person name="Mondo S.J."/>
            <person name="Salamov A.A."/>
            <person name="Labutti K."/>
            <person name="Zhao Z."/>
            <person name="Chiniquy J."/>
            <person name="Barry K."/>
            <person name="Brewer H.M."/>
            <person name="Purvine S.O."/>
            <person name="Wright A.T."/>
            <person name="Boxma B."/>
            <person name="Van Alen T."/>
            <person name="Hackstein J.H."/>
            <person name="Baker S.E."/>
            <person name="Grigoriev I.V."/>
            <person name="O'Malley M.A."/>
        </authorList>
    </citation>
    <scope>NUCLEOTIDE SEQUENCE [LARGE SCALE GENOMIC DNA]</scope>
    <source>
        <strain evidence="3 4">G1</strain>
    </source>
</reference>
<accession>A0A1Y1XAE8</accession>
<organism evidence="3 4">
    <name type="scientific">Neocallimastix californiae</name>
    <dbReference type="NCBI Taxonomy" id="1754190"/>
    <lineage>
        <taxon>Eukaryota</taxon>
        <taxon>Fungi</taxon>
        <taxon>Fungi incertae sedis</taxon>
        <taxon>Chytridiomycota</taxon>
        <taxon>Chytridiomycota incertae sedis</taxon>
        <taxon>Neocallimastigomycetes</taxon>
        <taxon>Neocallimastigales</taxon>
        <taxon>Neocallimastigaceae</taxon>
        <taxon>Neocallimastix</taxon>
    </lineage>
</organism>
<dbReference type="AlphaFoldDB" id="A0A1Y1XAE8"/>
<feature type="chain" id="PRO_5012869763" evidence="2">
    <location>
        <begin position="20"/>
        <end position="215"/>
    </location>
</feature>
<evidence type="ECO:0000313" key="4">
    <source>
        <dbReference type="Proteomes" id="UP000193920"/>
    </source>
</evidence>
<sequence>MKKMKITIVFHAVLSSVVSEDVTSSSVPSTPIISSNDNKSESTDKRLKRVSLSYSLSELPENNIRGIYKKPLLGKQSMASLMSIDPLKIDSDIFREGPLLNELSLDEDGIPPPPEFIPKSVLTSDKSSEISFHTSKSTNSSYSERLQDIKQQYRQFQDNLKNQNKSSGESSDQLSFHSISNTSLGSRHFEEMRFKIKTLLSFPPMPSSMQKTNKS</sequence>
<name>A0A1Y1XAE8_9FUNG</name>
<evidence type="ECO:0000256" key="1">
    <source>
        <dbReference type="SAM" id="Coils"/>
    </source>
</evidence>
<dbReference type="EMBL" id="MCOG01001372">
    <property type="protein sequence ID" value="ORX82710.1"/>
    <property type="molecule type" value="Genomic_DNA"/>
</dbReference>